<organism evidence="1 2">
    <name type="scientific">Angomonas deanei</name>
    <dbReference type="NCBI Taxonomy" id="59799"/>
    <lineage>
        <taxon>Eukaryota</taxon>
        <taxon>Discoba</taxon>
        <taxon>Euglenozoa</taxon>
        <taxon>Kinetoplastea</taxon>
        <taxon>Metakinetoplastina</taxon>
        <taxon>Trypanosomatida</taxon>
        <taxon>Trypanosomatidae</taxon>
        <taxon>Strigomonadinae</taxon>
        <taxon>Angomonas</taxon>
    </lineage>
</organism>
<evidence type="ECO:0000313" key="2">
    <source>
        <dbReference type="Proteomes" id="UP000515908"/>
    </source>
</evidence>
<keyword evidence="2" id="KW-1185">Reference proteome</keyword>
<evidence type="ECO:0000313" key="1">
    <source>
        <dbReference type="EMBL" id="CAD2213540.1"/>
    </source>
</evidence>
<proteinExistence type="predicted"/>
<reference evidence="1 2" key="1">
    <citation type="submission" date="2020-08" db="EMBL/GenBank/DDBJ databases">
        <authorList>
            <person name="Newling K."/>
            <person name="Davey J."/>
            <person name="Forrester S."/>
        </authorList>
    </citation>
    <scope>NUCLEOTIDE SEQUENCE [LARGE SCALE GENOMIC DNA]</scope>
    <source>
        <strain evidence="2">Crithidia deanei Carvalho (ATCC PRA-265)</strain>
    </source>
</reference>
<dbReference type="Proteomes" id="UP000515908">
    <property type="component" value="Chromosome 02"/>
</dbReference>
<protein>
    <submittedName>
        <fullName evidence="1">Uncharacterized protein</fullName>
    </submittedName>
</protein>
<dbReference type="EMBL" id="LR877146">
    <property type="protein sequence ID" value="CAD2213540.1"/>
    <property type="molecule type" value="Genomic_DNA"/>
</dbReference>
<dbReference type="VEuPathDB" id="TriTrypDB:ADEAN_000098300"/>
<dbReference type="AlphaFoldDB" id="A0A7G2C1D9"/>
<accession>A0A7G2C1D9</accession>
<gene>
    <name evidence="1" type="ORF">ADEAN_000098300</name>
</gene>
<name>A0A7G2C1D9_9TRYP</name>
<sequence>MHQFIVEKQGRINQHNWHGAVLSVTRAAKPIDGSDETDKSGMPQVVLYLSKKDRPDLLLYHKMYLCKMEVYPEYNLTKLAGLSKEEFAEKCFCLKGYILPGPLHPDYTESEPKDLKPFYGGWILRVATRSDVERLAEDVHNMTSNV</sequence>